<evidence type="ECO:0000313" key="2">
    <source>
        <dbReference type="Proteomes" id="UP001189429"/>
    </source>
</evidence>
<comment type="caution">
    <text evidence="1">The sequence shown here is derived from an EMBL/GenBank/DDBJ whole genome shotgun (WGS) entry which is preliminary data.</text>
</comment>
<proteinExistence type="predicted"/>
<dbReference type="Proteomes" id="UP001189429">
    <property type="component" value="Unassembled WGS sequence"/>
</dbReference>
<reference evidence="1" key="1">
    <citation type="submission" date="2023-10" db="EMBL/GenBank/DDBJ databases">
        <authorList>
            <person name="Chen Y."/>
            <person name="Shah S."/>
            <person name="Dougan E. K."/>
            <person name="Thang M."/>
            <person name="Chan C."/>
        </authorList>
    </citation>
    <scope>NUCLEOTIDE SEQUENCE [LARGE SCALE GENOMIC DNA]</scope>
</reference>
<protein>
    <submittedName>
        <fullName evidence="1">Uncharacterized protein</fullName>
    </submittedName>
</protein>
<gene>
    <name evidence="1" type="ORF">PCOR1329_LOCUS25132</name>
</gene>
<keyword evidence="2" id="KW-1185">Reference proteome</keyword>
<evidence type="ECO:0000313" key="1">
    <source>
        <dbReference type="EMBL" id="CAK0824841.1"/>
    </source>
</evidence>
<sequence>MSAVLLCAARNPTATSEKWRHEPGPAFQRKHQLHKRTFGAPRSERKFSCCLLFVEACFKPAAHVEGDQQNPTGDTTLPPGPLARAVCAARPRGLRRRGRRGREQACYRSRRRADNHITGDKKLPPALTGSLCALQLLDH</sequence>
<name>A0ABN9S019_9DINO</name>
<organism evidence="1 2">
    <name type="scientific">Prorocentrum cordatum</name>
    <dbReference type="NCBI Taxonomy" id="2364126"/>
    <lineage>
        <taxon>Eukaryota</taxon>
        <taxon>Sar</taxon>
        <taxon>Alveolata</taxon>
        <taxon>Dinophyceae</taxon>
        <taxon>Prorocentrales</taxon>
        <taxon>Prorocentraceae</taxon>
        <taxon>Prorocentrum</taxon>
    </lineage>
</organism>
<accession>A0ABN9S019</accession>
<dbReference type="EMBL" id="CAUYUJ010008757">
    <property type="protein sequence ID" value="CAK0824841.1"/>
    <property type="molecule type" value="Genomic_DNA"/>
</dbReference>